<protein>
    <submittedName>
        <fullName evidence="1">Uncharacterized protein</fullName>
    </submittedName>
</protein>
<evidence type="ECO:0000313" key="1">
    <source>
        <dbReference type="EMBL" id="OHX40548.1"/>
    </source>
</evidence>
<reference evidence="1 2" key="1">
    <citation type="submission" date="2016-07" db="EMBL/GenBank/DDBJ databases">
        <title>Bacillus oceanisediminis whole genome.</title>
        <authorList>
            <person name="Pal Y."/>
            <person name="Verma A."/>
            <person name="Mual P."/>
            <person name="Srinivasan K."/>
        </authorList>
    </citation>
    <scope>NUCLEOTIDE SEQUENCE [LARGE SCALE GENOMIC DNA]</scope>
    <source>
        <strain evidence="1 2">Bhandara28</strain>
    </source>
</reference>
<proteinExistence type="predicted"/>
<organism evidence="1 2">
    <name type="scientific">Cytobacillus oceanisediminis</name>
    <dbReference type="NCBI Taxonomy" id="665099"/>
    <lineage>
        <taxon>Bacteria</taxon>
        <taxon>Bacillati</taxon>
        <taxon>Bacillota</taxon>
        <taxon>Bacilli</taxon>
        <taxon>Bacillales</taxon>
        <taxon>Bacillaceae</taxon>
        <taxon>Cytobacillus</taxon>
    </lineage>
</organism>
<dbReference type="Proteomes" id="UP000180194">
    <property type="component" value="Unassembled WGS sequence"/>
</dbReference>
<dbReference type="RefSeq" id="WP_071160096.1">
    <property type="nucleotide sequence ID" value="NZ_MBRJ01000066.1"/>
</dbReference>
<sequence>MIIKKVYRVFDNLFFCRKDAEAILSGWEHKENVYVQFAVLEESKAELIVGGVNYGIPAEEVTVYTNEKNALQDLTEDC</sequence>
<evidence type="ECO:0000313" key="2">
    <source>
        <dbReference type="Proteomes" id="UP000180194"/>
    </source>
</evidence>
<comment type="caution">
    <text evidence="1">The sequence shown here is derived from an EMBL/GenBank/DDBJ whole genome shotgun (WGS) entry which is preliminary data.</text>
</comment>
<dbReference type="EMBL" id="MBRJ01000066">
    <property type="protein sequence ID" value="OHX40548.1"/>
    <property type="molecule type" value="Genomic_DNA"/>
</dbReference>
<gene>
    <name evidence="1" type="ORF">BBV17_29260</name>
</gene>
<accession>A0ABX3CJJ0</accession>
<keyword evidence="2" id="KW-1185">Reference proteome</keyword>
<name>A0ABX3CJJ0_9BACI</name>